<dbReference type="HOGENOM" id="CLU_714023_0_0_1"/>
<feature type="compositionally biased region" description="Basic and acidic residues" evidence="1">
    <location>
        <begin position="250"/>
        <end position="261"/>
    </location>
</feature>
<evidence type="ECO:0000313" key="3">
    <source>
        <dbReference type="Proteomes" id="UP000008063"/>
    </source>
</evidence>
<protein>
    <submittedName>
        <fullName evidence="2">Uncharacterized protein</fullName>
    </submittedName>
</protein>
<sequence>MNVTKEKTDSFVREMSNVLMLSPTPSIHSNSNIFLPLMPKSMTSSIHFPNTSEEEKYMDWKVVCDTKKSLPDVIKKSPGPRGRGRCTNGVNVATRFVELANGEIIDEHCAAAIRKLIQSFFNELQNHSVIPKYFPQCHPDFQNRCYIDVINAYPELGYCADNWKALKIAREVYSRWHQYHIVGKTVKAKPVPTESPPTKTSSSLGKYQITSEQSSQEDMVIKRPRLELVSESLTVQPNTTNRDTTSQVDTSKDATSKDTTSKDTTMANVTASENAKVASLKIILKRPMYIYLFTFDSIDIIIGTTRPNLSAPFIPPAPLAPVCKPDSQGEVSDLVSAALALTSAVGTAKIEKGTGKKKPCSEDFLKITPAITARNLCAKDWLQEHPGGLKVEFDTYFKDLSKDLQKKYASDAAIMKLDAKA</sequence>
<evidence type="ECO:0000313" key="2">
    <source>
        <dbReference type="EMBL" id="EGO01834.1"/>
    </source>
</evidence>
<dbReference type="Proteomes" id="UP000008063">
    <property type="component" value="Unassembled WGS sequence"/>
</dbReference>
<reference evidence="3" key="1">
    <citation type="journal article" date="2011" name="Science">
        <title>The plant cell wall-decomposing machinery underlies the functional diversity of forest fungi.</title>
        <authorList>
            <person name="Eastwood D.C."/>
            <person name="Floudas D."/>
            <person name="Binder M."/>
            <person name="Majcherczyk A."/>
            <person name="Schneider P."/>
            <person name="Aerts A."/>
            <person name="Asiegbu F.O."/>
            <person name="Baker S.E."/>
            <person name="Barry K."/>
            <person name="Bendiksby M."/>
            <person name="Blumentritt M."/>
            <person name="Coutinho P.M."/>
            <person name="Cullen D."/>
            <person name="de Vries R.P."/>
            <person name="Gathman A."/>
            <person name="Goodell B."/>
            <person name="Henrissat B."/>
            <person name="Ihrmark K."/>
            <person name="Kauserud H."/>
            <person name="Kohler A."/>
            <person name="LaButti K."/>
            <person name="Lapidus A."/>
            <person name="Lavin J.L."/>
            <person name="Lee Y.-H."/>
            <person name="Lindquist E."/>
            <person name="Lilly W."/>
            <person name="Lucas S."/>
            <person name="Morin E."/>
            <person name="Murat C."/>
            <person name="Oguiza J.A."/>
            <person name="Park J."/>
            <person name="Pisabarro A.G."/>
            <person name="Riley R."/>
            <person name="Rosling A."/>
            <person name="Salamov A."/>
            <person name="Schmidt O."/>
            <person name="Schmutz J."/>
            <person name="Skrede I."/>
            <person name="Stenlid J."/>
            <person name="Wiebenga A."/>
            <person name="Xie X."/>
            <person name="Kuees U."/>
            <person name="Hibbett D.S."/>
            <person name="Hoffmeister D."/>
            <person name="Hoegberg N."/>
            <person name="Martin F."/>
            <person name="Grigoriev I.V."/>
            <person name="Watkinson S.C."/>
        </authorList>
    </citation>
    <scope>NUCLEOTIDE SEQUENCE [LARGE SCALE GENOMIC DNA]</scope>
    <source>
        <strain evidence="3">strain S7.3</strain>
    </source>
</reference>
<feature type="compositionally biased region" description="Basic and acidic residues" evidence="1">
    <location>
        <begin position="219"/>
        <end position="228"/>
    </location>
</feature>
<evidence type="ECO:0000256" key="1">
    <source>
        <dbReference type="SAM" id="MobiDB-lite"/>
    </source>
</evidence>
<dbReference type="AlphaFoldDB" id="F8PNV7"/>
<dbReference type="OrthoDB" id="2680493at2759"/>
<dbReference type="STRING" id="936435.F8PNV7"/>
<gene>
    <name evidence="2" type="ORF">SERLA73DRAFT_70998</name>
</gene>
<dbReference type="OMA" id="EIANFDM"/>
<name>F8PNV7_SERL3</name>
<dbReference type="InParanoid" id="F8PNV7"/>
<proteinExistence type="predicted"/>
<keyword evidence="3" id="KW-1185">Reference proteome</keyword>
<feature type="compositionally biased region" description="Polar residues" evidence="1">
    <location>
        <begin position="231"/>
        <end position="248"/>
    </location>
</feature>
<accession>F8PNV7</accession>
<feature type="compositionally biased region" description="Polar residues" evidence="1">
    <location>
        <begin position="204"/>
        <end position="217"/>
    </location>
</feature>
<dbReference type="EMBL" id="GL945477">
    <property type="protein sequence ID" value="EGO01834.1"/>
    <property type="molecule type" value="Genomic_DNA"/>
</dbReference>
<feature type="compositionally biased region" description="Low complexity" evidence="1">
    <location>
        <begin position="190"/>
        <end position="203"/>
    </location>
</feature>
<organism evidence="3">
    <name type="scientific">Serpula lacrymans var. lacrymans (strain S7.3)</name>
    <name type="common">Dry rot fungus</name>
    <dbReference type="NCBI Taxonomy" id="936435"/>
    <lineage>
        <taxon>Eukaryota</taxon>
        <taxon>Fungi</taxon>
        <taxon>Dikarya</taxon>
        <taxon>Basidiomycota</taxon>
        <taxon>Agaricomycotina</taxon>
        <taxon>Agaricomycetes</taxon>
        <taxon>Agaricomycetidae</taxon>
        <taxon>Boletales</taxon>
        <taxon>Coniophorineae</taxon>
        <taxon>Serpulaceae</taxon>
        <taxon>Serpula</taxon>
    </lineage>
</organism>
<feature type="region of interest" description="Disordered" evidence="1">
    <location>
        <begin position="188"/>
        <end position="264"/>
    </location>
</feature>